<keyword evidence="5" id="KW-0805">Transcription regulation</keyword>
<evidence type="ECO:0000259" key="7">
    <source>
        <dbReference type="Pfam" id="PF04316"/>
    </source>
</evidence>
<sequence>MKKNDSSDIKTRKRISRKKGDAIMRVEAYNQVAQLYNREKTQKVQNTKQMSTGRDEVQISSMGRDYQIAKQAVADASDIREDRVAQLKERLDSGNYNVDMNDFANKLLEKYNALVK</sequence>
<organism evidence="8 9">
    <name type="scientific">Roseburia intestinalis XB6B4</name>
    <dbReference type="NCBI Taxonomy" id="718255"/>
    <lineage>
        <taxon>Bacteria</taxon>
        <taxon>Bacillati</taxon>
        <taxon>Bacillota</taxon>
        <taxon>Clostridia</taxon>
        <taxon>Lachnospirales</taxon>
        <taxon>Lachnospiraceae</taxon>
        <taxon>Roseburia</taxon>
    </lineage>
</organism>
<evidence type="ECO:0000313" key="8">
    <source>
        <dbReference type="EMBL" id="CBL12507.1"/>
    </source>
</evidence>
<gene>
    <name evidence="8" type="ORF">RO1_19610</name>
</gene>
<evidence type="ECO:0000256" key="2">
    <source>
        <dbReference type="ARBA" id="ARBA00017823"/>
    </source>
</evidence>
<evidence type="ECO:0000313" key="9">
    <source>
        <dbReference type="Proteomes" id="UP000008953"/>
    </source>
</evidence>
<accession>D4KYR7</accession>
<dbReference type="KEGG" id="rix:RO1_19610"/>
<dbReference type="NCBIfam" id="TIGR03824">
    <property type="entry name" value="FlgM_jcvi"/>
    <property type="match status" value="1"/>
</dbReference>
<keyword evidence="6" id="KW-0804">Transcription</keyword>
<dbReference type="EMBL" id="FP929050">
    <property type="protein sequence ID" value="CBL12507.1"/>
    <property type="molecule type" value="Genomic_DNA"/>
</dbReference>
<dbReference type="PATRIC" id="fig|718255.3.peg.3137"/>
<keyword evidence="4" id="KW-1005">Bacterial flagellum biogenesis</keyword>
<dbReference type="Pfam" id="PF04316">
    <property type="entry name" value="FlgM"/>
    <property type="match status" value="1"/>
</dbReference>
<feature type="domain" description="Anti-sigma-28 factor FlgM C-terminal" evidence="7">
    <location>
        <begin position="55"/>
        <end position="109"/>
    </location>
</feature>
<reference evidence="8 9" key="1">
    <citation type="submission" date="2010-03" db="EMBL/GenBank/DDBJ databases">
        <title>The genome sequence of Roseburia intestinalis XB6B4.</title>
        <authorList>
            <consortium name="metaHIT consortium -- http://www.metahit.eu/"/>
            <person name="Pajon A."/>
            <person name="Turner K."/>
            <person name="Parkhill J."/>
            <person name="Bernalier A."/>
        </authorList>
    </citation>
    <scope>NUCLEOTIDE SEQUENCE [LARGE SCALE GENOMIC DNA]</scope>
    <source>
        <strain evidence="8 9">XB6B4</strain>
    </source>
</reference>
<dbReference type="InterPro" id="IPR007412">
    <property type="entry name" value="FlgM"/>
</dbReference>
<evidence type="ECO:0000256" key="4">
    <source>
        <dbReference type="ARBA" id="ARBA00022795"/>
    </source>
</evidence>
<proteinExistence type="inferred from homology"/>
<protein>
    <recommendedName>
        <fullName evidence="2">Negative regulator of flagellin synthesis</fullName>
    </recommendedName>
</protein>
<evidence type="ECO:0000256" key="6">
    <source>
        <dbReference type="ARBA" id="ARBA00023163"/>
    </source>
</evidence>
<comment type="similarity">
    <text evidence="1">Belongs to the FlgM family.</text>
</comment>
<dbReference type="AlphaFoldDB" id="D4KYR7"/>
<keyword evidence="3" id="KW-0678">Repressor</keyword>
<dbReference type="Proteomes" id="UP000008953">
    <property type="component" value="Chromosome"/>
</dbReference>
<name>D4KYR7_9FIRM</name>
<dbReference type="HOGENOM" id="CLU_169011_3_0_9"/>
<dbReference type="GO" id="GO:0045892">
    <property type="term" value="P:negative regulation of DNA-templated transcription"/>
    <property type="evidence" value="ECO:0007669"/>
    <property type="project" value="InterPro"/>
</dbReference>
<dbReference type="GO" id="GO:0044781">
    <property type="term" value="P:bacterial-type flagellum organization"/>
    <property type="evidence" value="ECO:0007669"/>
    <property type="project" value="UniProtKB-KW"/>
</dbReference>
<dbReference type="InterPro" id="IPR031316">
    <property type="entry name" value="FlgM_C"/>
</dbReference>
<evidence type="ECO:0000256" key="3">
    <source>
        <dbReference type="ARBA" id="ARBA00022491"/>
    </source>
</evidence>
<evidence type="ECO:0000256" key="5">
    <source>
        <dbReference type="ARBA" id="ARBA00023015"/>
    </source>
</evidence>
<dbReference type="InterPro" id="IPR035890">
    <property type="entry name" value="Anti-sigma-28_factor_FlgM_sf"/>
</dbReference>
<reference evidence="8 9" key="2">
    <citation type="submission" date="2010-03" db="EMBL/GenBank/DDBJ databases">
        <authorList>
            <person name="Pajon A."/>
        </authorList>
    </citation>
    <scope>NUCLEOTIDE SEQUENCE [LARGE SCALE GENOMIC DNA]</scope>
    <source>
        <strain evidence="8 9">XB6B4</strain>
    </source>
</reference>
<evidence type="ECO:0000256" key="1">
    <source>
        <dbReference type="ARBA" id="ARBA00005322"/>
    </source>
</evidence>
<dbReference type="SUPFAM" id="SSF101498">
    <property type="entry name" value="Anti-sigma factor FlgM"/>
    <property type="match status" value="1"/>
</dbReference>